<dbReference type="KEGG" id="sman:C12CBH8_15140"/>
<dbReference type="PANTHER" id="PTHR33221">
    <property type="entry name" value="WINGED HELIX-TURN-HELIX TRANSCRIPTIONAL REGULATOR, RRF2 FAMILY"/>
    <property type="match status" value="1"/>
</dbReference>
<dbReference type="EMBL" id="AP023321">
    <property type="protein sequence ID" value="BCI60875.1"/>
    <property type="molecule type" value="Genomic_DNA"/>
</dbReference>
<dbReference type="InterPro" id="IPR036388">
    <property type="entry name" value="WH-like_DNA-bd_sf"/>
</dbReference>
<dbReference type="Proteomes" id="UP000593890">
    <property type="component" value="Chromosome"/>
</dbReference>
<evidence type="ECO:0000313" key="1">
    <source>
        <dbReference type="EMBL" id="BCI60875.1"/>
    </source>
</evidence>
<reference evidence="2" key="1">
    <citation type="submission" date="2020-07" db="EMBL/GenBank/DDBJ databases">
        <title>Complete genome sequencing of Clostridia bacterium strain 12CBH8.</title>
        <authorList>
            <person name="Sakamoto M."/>
            <person name="Murakami T."/>
            <person name="Mori H."/>
        </authorList>
    </citation>
    <scope>NUCLEOTIDE SEQUENCE [LARGE SCALE GENOMIC DNA]</scope>
    <source>
        <strain evidence="2">12CBH8</strain>
    </source>
</reference>
<protein>
    <submittedName>
        <fullName evidence="1">Transcriptional regulator</fullName>
    </submittedName>
</protein>
<keyword evidence="2" id="KW-1185">Reference proteome</keyword>
<dbReference type="NCBIfam" id="TIGR00738">
    <property type="entry name" value="rrf2_super"/>
    <property type="match status" value="1"/>
</dbReference>
<dbReference type="GO" id="GO:0005829">
    <property type="term" value="C:cytosol"/>
    <property type="evidence" value="ECO:0007669"/>
    <property type="project" value="TreeGrafter"/>
</dbReference>
<dbReference type="PROSITE" id="PS01332">
    <property type="entry name" value="HTH_RRF2_1"/>
    <property type="match status" value="1"/>
</dbReference>
<evidence type="ECO:0000313" key="2">
    <source>
        <dbReference type="Proteomes" id="UP000593890"/>
    </source>
</evidence>
<dbReference type="InterPro" id="IPR000944">
    <property type="entry name" value="Tscrpt_reg_Rrf2"/>
</dbReference>
<dbReference type="SUPFAM" id="SSF46785">
    <property type="entry name" value="Winged helix' DNA-binding domain"/>
    <property type="match status" value="1"/>
</dbReference>
<sequence length="148" mass="16901">MYITLETDYAIRIVDCLVHSDHRMDAQSISEATYVSLRFSLKILRKLVTAGIVQSFKGAKGGYILAREPIDITLRDVIEAVEGPYRFSRCLAEDYECVRNQSLESTCVYHQFFDHLSQVVINELSQFNFQTIKDSPFSCLNADTCSEK</sequence>
<organism evidence="1 2">
    <name type="scientific">Solibaculum mannosilyticum</name>
    <dbReference type="NCBI Taxonomy" id="2780922"/>
    <lineage>
        <taxon>Bacteria</taxon>
        <taxon>Bacillati</taxon>
        <taxon>Bacillota</taxon>
        <taxon>Clostridia</taxon>
        <taxon>Eubacteriales</taxon>
        <taxon>Oscillospiraceae</taxon>
        <taxon>Solibaculum</taxon>
    </lineage>
</organism>
<accession>A0A7I8D4B5</accession>
<dbReference type="InterPro" id="IPR036390">
    <property type="entry name" value="WH_DNA-bd_sf"/>
</dbReference>
<dbReference type="AlphaFoldDB" id="A0A7I8D4B5"/>
<dbReference type="InterPro" id="IPR030489">
    <property type="entry name" value="TR_Rrf2-type_CS"/>
</dbReference>
<dbReference type="Pfam" id="PF02082">
    <property type="entry name" value="Rrf2"/>
    <property type="match status" value="1"/>
</dbReference>
<dbReference type="PANTHER" id="PTHR33221:SF2">
    <property type="entry name" value="TRANSCRIPTIONAL REGULATOR"/>
    <property type="match status" value="1"/>
</dbReference>
<name>A0A7I8D4B5_9FIRM</name>
<dbReference type="RefSeq" id="WP_099322392.1">
    <property type="nucleotide sequence ID" value="NZ_AP023321.1"/>
</dbReference>
<gene>
    <name evidence="1" type="ORF">C12CBH8_15140</name>
</gene>
<dbReference type="GO" id="GO:0003700">
    <property type="term" value="F:DNA-binding transcription factor activity"/>
    <property type="evidence" value="ECO:0007669"/>
    <property type="project" value="TreeGrafter"/>
</dbReference>
<dbReference type="PROSITE" id="PS51197">
    <property type="entry name" value="HTH_RRF2_2"/>
    <property type="match status" value="1"/>
</dbReference>
<proteinExistence type="predicted"/>
<dbReference type="Gene3D" id="1.10.10.10">
    <property type="entry name" value="Winged helix-like DNA-binding domain superfamily/Winged helix DNA-binding domain"/>
    <property type="match status" value="1"/>
</dbReference>